<feature type="transmembrane region" description="Helical" evidence="1">
    <location>
        <begin position="107"/>
        <end position="125"/>
    </location>
</feature>
<evidence type="ECO:0000256" key="1">
    <source>
        <dbReference type="SAM" id="Phobius"/>
    </source>
</evidence>
<reference evidence="3 5" key="2">
    <citation type="submission" date="2017-12" db="EMBL/GenBank/DDBJ databases">
        <title>Comparative Functional Genomics of Dry Heat Resistant strains isolated from the Viking Spacecraft.</title>
        <authorList>
            <person name="Seuylemezian A."/>
            <person name="Cooper K."/>
            <person name="Vaishampayan P."/>
        </authorList>
    </citation>
    <scope>NUCLEOTIDE SEQUENCE [LARGE SCALE GENOMIC DNA]</scope>
    <source>
        <strain evidence="3 5">ATCC 29669</strain>
    </source>
</reference>
<evidence type="ECO:0000313" key="2">
    <source>
        <dbReference type="EMBL" id="PLR84911.1"/>
    </source>
</evidence>
<keyword evidence="5" id="KW-1185">Reference proteome</keyword>
<dbReference type="AlphaFoldDB" id="A0A2N5GQ01"/>
<reference evidence="2 4" key="1">
    <citation type="submission" date="2017-11" db="EMBL/GenBank/DDBJ databases">
        <title>Comparitive Functional Genomics of Dry Heat Resistant strains isolated from the Viking Spacecraft.</title>
        <authorList>
            <person name="Seuylemezian A."/>
            <person name="Cooper K."/>
            <person name="Vaishampayan P."/>
        </authorList>
    </citation>
    <scope>NUCLEOTIDE SEQUENCE [LARGE SCALE GENOMIC DNA]</scope>
    <source>
        <strain evidence="2 4">M4.6</strain>
    </source>
</reference>
<proteinExistence type="predicted"/>
<evidence type="ECO:0000313" key="3">
    <source>
        <dbReference type="EMBL" id="PLR95813.1"/>
    </source>
</evidence>
<comment type="caution">
    <text evidence="2">The sequence shown here is derived from an EMBL/GenBank/DDBJ whole genome shotgun (WGS) entry which is preliminary data.</text>
</comment>
<dbReference type="EMBL" id="PGVA01000010">
    <property type="protein sequence ID" value="PLR84911.1"/>
    <property type="molecule type" value="Genomic_DNA"/>
</dbReference>
<feature type="transmembrane region" description="Helical" evidence="1">
    <location>
        <begin position="71"/>
        <end position="95"/>
    </location>
</feature>
<accession>A0A2N5GQ01</accession>
<gene>
    <name evidence="2" type="ORF">CU635_05320</name>
    <name evidence="3" type="ORF">CVD25_13565</name>
</gene>
<sequence length="207" mass="23600">MSYITVGRFTLPADLIAAIVAIVISALVYKLLNKKSIGDWYWNSLFIYIAVFKLSYALFNFKLFVDTPLSLIFFNGGMKGQILAAISLAVYTLFLSRKTPGMIRNEYVPIYLMFFLLYEMTLYIVEKNVAAVAFQFFILIVFYILYLKNSKSNRVMSTKVFILLILLEALLLSLFDGLIAAENLPILLIGLLLTVIQNIEKEASYHE</sequence>
<organism evidence="2 4">
    <name type="scientific">Bacillus canaveralius</name>
    <dbReference type="NCBI Taxonomy" id="1403243"/>
    <lineage>
        <taxon>Bacteria</taxon>
        <taxon>Bacillati</taxon>
        <taxon>Bacillota</taxon>
        <taxon>Bacilli</taxon>
        <taxon>Bacillales</taxon>
        <taxon>Bacillaceae</taxon>
        <taxon>Bacillus</taxon>
    </lineage>
</organism>
<feature type="transmembrane region" description="Helical" evidence="1">
    <location>
        <begin position="131"/>
        <end position="148"/>
    </location>
</feature>
<name>A0A2N5GQ01_9BACI</name>
<dbReference type="OrthoDB" id="2427847at2"/>
<dbReference type="EMBL" id="PGVD01000036">
    <property type="protein sequence ID" value="PLR95813.1"/>
    <property type="molecule type" value="Genomic_DNA"/>
</dbReference>
<keyword evidence="1" id="KW-1133">Transmembrane helix</keyword>
<feature type="transmembrane region" description="Helical" evidence="1">
    <location>
        <begin position="160"/>
        <end position="181"/>
    </location>
</feature>
<evidence type="ECO:0000313" key="4">
    <source>
        <dbReference type="Proteomes" id="UP000234951"/>
    </source>
</evidence>
<keyword evidence="1" id="KW-0812">Transmembrane</keyword>
<feature type="transmembrane region" description="Helical" evidence="1">
    <location>
        <begin position="6"/>
        <end position="28"/>
    </location>
</feature>
<keyword evidence="1" id="KW-0472">Membrane</keyword>
<protein>
    <submittedName>
        <fullName evidence="2">Uncharacterized protein</fullName>
    </submittedName>
</protein>
<dbReference type="Proteomes" id="UP000234951">
    <property type="component" value="Unassembled WGS sequence"/>
</dbReference>
<dbReference type="Proteomes" id="UP000235114">
    <property type="component" value="Unassembled WGS sequence"/>
</dbReference>
<feature type="transmembrane region" description="Helical" evidence="1">
    <location>
        <begin position="40"/>
        <end position="59"/>
    </location>
</feature>
<dbReference type="RefSeq" id="WP_101576146.1">
    <property type="nucleotide sequence ID" value="NZ_PGVA01000010.1"/>
</dbReference>
<evidence type="ECO:0000313" key="5">
    <source>
        <dbReference type="Proteomes" id="UP000235114"/>
    </source>
</evidence>